<gene>
    <name evidence="1" type="ORF">FEN17_21245</name>
</gene>
<dbReference type="Proteomes" id="UP000306402">
    <property type="component" value="Unassembled WGS sequence"/>
</dbReference>
<keyword evidence="2" id="KW-1185">Reference proteome</keyword>
<dbReference type="EMBL" id="VCEJ01000005">
    <property type="protein sequence ID" value="TLU99106.1"/>
    <property type="molecule type" value="Genomic_DNA"/>
</dbReference>
<accession>A0A5R9KSP1</accession>
<evidence type="ECO:0000313" key="1">
    <source>
        <dbReference type="EMBL" id="TLU99106.1"/>
    </source>
</evidence>
<dbReference type="RefSeq" id="WP_138367397.1">
    <property type="nucleotide sequence ID" value="NZ_VCEJ01000005.1"/>
</dbReference>
<evidence type="ECO:0000313" key="2">
    <source>
        <dbReference type="Proteomes" id="UP000306402"/>
    </source>
</evidence>
<reference evidence="1 2" key="1">
    <citation type="submission" date="2019-05" db="EMBL/GenBank/DDBJ databases">
        <authorList>
            <person name="Qu J.-H."/>
        </authorList>
    </citation>
    <scope>NUCLEOTIDE SEQUENCE [LARGE SCALE GENOMIC DNA]</scope>
    <source>
        <strain evidence="1 2">T17</strain>
    </source>
</reference>
<sequence length="184" mass="20615">MKTFTSYLFAILCFCAVLTGCKDDEEVAPKSTMTYDGKEYDLANGLIIEYGKYPPHEGNVEQLFLTSSGVKIRANGAKIDSIYGVGHAILFELLTNGDGELTVGDYSFDYSQGPYKVNSFVYSYAVFDADFVTRRQTKYEMISGTVKVAKDKDNYVITFDCIESNGKQVKGYFNGPIIFYDQKK</sequence>
<dbReference type="OrthoDB" id="948870at2"/>
<organism evidence="1 2">
    <name type="scientific">Dyadobacter luticola</name>
    <dbReference type="NCBI Taxonomy" id="1979387"/>
    <lineage>
        <taxon>Bacteria</taxon>
        <taxon>Pseudomonadati</taxon>
        <taxon>Bacteroidota</taxon>
        <taxon>Cytophagia</taxon>
        <taxon>Cytophagales</taxon>
        <taxon>Spirosomataceae</taxon>
        <taxon>Dyadobacter</taxon>
    </lineage>
</organism>
<evidence type="ECO:0008006" key="3">
    <source>
        <dbReference type="Google" id="ProtNLM"/>
    </source>
</evidence>
<protein>
    <recommendedName>
        <fullName evidence="3">Lipoprotein</fullName>
    </recommendedName>
</protein>
<dbReference type="AlphaFoldDB" id="A0A5R9KSP1"/>
<name>A0A5R9KSP1_9BACT</name>
<dbReference type="PROSITE" id="PS51257">
    <property type="entry name" value="PROKAR_LIPOPROTEIN"/>
    <property type="match status" value="1"/>
</dbReference>
<comment type="caution">
    <text evidence="1">The sequence shown here is derived from an EMBL/GenBank/DDBJ whole genome shotgun (WGS) entry which is preliminary data.</text>
</comment>
<proteinExistence type="predicted"/>